<feature type="signal peptide" evidence="2">
    <location>
        <begin position="1"/>
        <end position="23"/>
    </location>
</feature>
<dbReference type="InterPro" id="IPR006126">
    <property type="entry name" value="Staph/Strept_toxin_CS"/>
</dbReference>
<dbReference type="InterPro" id="IPR006123">
    <property type="entry name" value="Toxin_b-grasp_Staph/Strep"/>
</dbReference>
<comment type="similarity">
    <text evidence="1">Belongs to the staphylococcal/streptococcal toxin family.</text>
</comment>
<gene>
    <name evidence="5" type="ORF">E1948_05100</name>
    <name evidence="6" type="ORF">E1948_05660</name>
    <name evidence="4" type="ORF">ERS391062_01753</name>
    <name evidence="7" type="ORF">SAMEA1466929_01885</name>
</gene>
<protein>
    <submittedName>
        <fullName evidence="7">Exotoxin</fullName>
    </submittedName>
    <submittedName>
        <fullName evidence="5">Superantigen-like protein SSL12</fullName>
    </submittedName>
</protein>
<dbReference type="InterPro" id="IPR008375">
    <property type="entry name" value="Staph_exotoxin"/>
</dbReference>
<dbReference type="Proteomes" id="UP000249918">
    <property type="component" value="Unassembled WGS sequence"/>
</dbReference>
<accession>A0AAE8PDQ6</accession>
<reference evidence="4" key="1">
    <citation type="submission" date="2016-02" db="EMBL/GenBank/DDBJ databases">
        <authorList>
            <consortium name="Pathogen Informatics"/>
        </authorList>
    </citation>
    <scope>NUCLEOTIDE SEQUENCE</scope>
    <source>
        <strain evidence="4">1943STDY5698364</strain>
    </source>
</reference>
<evidence type="ECO:0000259" key="3">
    <source>
        <dbReference type="Pfam" id="PF02876"/>
    </source>
</evidence>
<dbReference type="GO" id="GO:0005576">
    <property type="term" value="C:extracellular region"/>
    <property type="evidence" value="ECO:0007669"/>
    <property type="project" value="InterPro"/>
</dbReference>
<keyword evidence="2" id="KW-0732">Signal</keyword>
<dbReference type="InterPro" id="IPR016091">
    <property type="entry name" value="SuperAg_toxin_C"/>
</dbReference>
<evidence type="ECO:0000313" key="7">
    <source>
        <dbReference type="EMBL" id="SRC28383.1"/>
    </source>
</evidence>
<sequence length="238" mass="27536">MKKNITNKIILTATLLILGTSSAQLPNTPIGFSSEAKAYHIGQDETNINELIKYYTQKPLTFSNRWLYQYDDGNIYVEFKRYSWSAHIRLWGAESWGNINQLRDRYVDVFGLKDKDTRRLWWVYTDTFTGGVTPAASSSDKPYNIYVQYKDKLQTFIGAHKIYQGNKPVLTLKEIDFRVRESLIKNKILYNENRNKGNIHITGGGNNFTIDLSKRLHSDLANVYVKNPQKITVEVLID</sequence>
<evidence type="ECO:0000313" key="8">
    <source>
        <dbReference type="Proteomes" id="UP000249918"/>
    </source>
</evidence>
<dbReference type="PRINTS" id="PR01800">
    <property type="entry name" value="STAPHEXOTOXN"/>
</dbReference>
<reference evidence="6" key="3">
    <citation type="submission" date="2019-04" db="EMBL/GenBank/DDBJ databases">
        <title>Whole-genome sequencing of local methicillin-resistant S. aureus strain Lr2.</title>
        <authorList>
            <person name="Ullah N."/>
            <person name="Ali A."/>
        </authorList>
    </citation>
    <scope>NUCLEOTIDE SEQUENCE [LARGE SCALE GENOMIC DNA]</scope>
    <source>
        <strain evidence="6">Lr2</strain>
    </source>
</reference>
<dbReference type="Pfam" id="PF02876">
    <property type="entry name" value="Stap_Strp_tox_C"/>
    <property type="match status" value="1"/>
</dbReference>
<evidence type="ECO:0000256" key="1">
    <source>
        <dbReference type="ARBA" id="ARBA00008401"/>
    </source>
</evidence>
<dbReference type="EMBL" id="FJNR01000011">
    <property type="protein sequence ID" value="CZQ65056.1"/>
    <property type="molecule type" value="Genomic_DNA"/>
</dbReference>
<reference evidence="5" key="4">
    <citation type="submission" date="2021-08" db="EMBL/GenBank/DDBJ databases">
        <title>Whole-genome sequencing of local methicillin-resistant S. aureus strain Lr2.</title>
        <authorList>
            <person name="Ali A."/>
            <person name="Ullah N."/>
        </authorList>
    </citation>
    <scope>NUCLEOTIDE SEQUENCE</scope>
    <source>
        <strain evidence="5">Lr2</strain>
    </source>
</reference>
<dbReference type="Proteomes" id="UP000309390">
    <property type="component" value="Unassembled WGS sequence"/>
</dbReference>
<dbReference type="EMBL" id="UDJK01000008">
    <property type="protein sequence ID" value="SRC28383.1"/>
    <property type="molecule type" value="Genomic_DNA"/>
</dbReference>
<dbReference type="EMBL" id="CP038850">
    <property type="protein sequence ID" value="QCT56935.1"/>
    <property type="molecule type" value="Genomic_DNA"/>
</dbReference>
<dbReference type="NCBIfam" id="NF009890">
    <property type="entry name" value="PRK13350.1"/>
    <property type="match status" value="1"/>
</dbReference>
<reference evidence="7 8" key="2">
    <citation type="submission" date="2018-06" db="EMBL/GenBank/DDBJ databases">
        <authorList>
            <consortium name="Pathogen Informatics"/>
            <person name="Doyle S."/>
        </authorList>
    </citation>
    <scope>NUCLEOTIDE SEQUENCE [LARGE SCALE GENOMIC DNA]</scope>
    <source>
        <strain evidence="7 8">EOE047</strain>
    </source>
</reference>
<evidence type="ECO:0000313" key="5">
    <source>
        <dbReference type="EMBL" id="MBX8593987.1"/>
    </source>
</evidence>
<dbReference type="RefSeq" id="WP_000739584.1">
    <property type="nucleotide sequence ID" value="NZ_AP025176.1"/>
</dbReference>
<dbReference type="AlphaFoldDB" id="A0AAE8PDQ6"/>
<feature type="chain" id="PRO_5044471636" evidence="2">
    <location>
        <begin position="24"/>
        <end position="238"/>
    </location>
</feature>
<organism evidence="7 8">
    <name type="scientific">Staphylococcus aureus</name>
    <dbReference type="NCBI Taxonomy" id="1280"/>
    <lineage>
        <taxon>Bacteria</taxon>
        <taxon>Bacillati</taxon>
        <taxon>Bacillota</taxon>
        <taxon>Bacilli</taxon>
        <taxon>Bacillales</taxon>
        <taxon>Staphylococcaceae</taxon>
        <taxon>Staphylococcus</taxon>
    </lineage>
</organism>
<dbReference type="EMBL" id="JAIGOF010000005">
    <property type="protein sequence ID" value="MBX8593987.1"/>
    <property type="molecule type" value="Genomic_DNA"/>
</dbReference>
<proteinExistence type="inferred from homology"/>
<dbReference type="SUPFAM" id="SSF54334">
    <property type="entry name" value="Superantigen toxins, C-terminal domain"/>
    <property type="match status" value="1"/>
</dbReference>
<dbReference type="Gene3D" id="3.10.20.120">
    <property type="match status" value="1"/>
</dbReference>
<feature type="domain" description="Staphylococcal/Streptococcal toxin beta-grasp" evidence="3">
    <location>
        <begin position="144"/>
        <end position="236"/>
    </location>
</feature>
<evidence type="ECO:0000256" key="2">
    <source>
        <dbReference type="SAM" id="SignalP"/>
    </source>
</evidence>
<dbReference type="Proteomes" id="UP000070985">
    <property type="component" value="Unassembled WGS sequence"/>
</dbReference>
<evidence type="ECO:0000313" key="6">
    <source>
        <dbReference type="EMBL" id="QCT56935.1"/>
    </source>
</evidence>
<dbReference type="Gene3D" id="2.40.50.110">
    <property type="match status" value="1"/>
</dbReference>
<evidence type="ECO:0000313" key="4">
    <source>
        <dbReference type="EMBL" id="CZQ65056.1"/>
    </source>
</evidence>
<dbReference type="PROSITE" id="PS00278">
    <property type="entry name" value="STAPH_STREP_TOXIN_2"/>
    <property type="match status" value="1"/>
</dbReference>
<name>A0AAE8PDQ6_STAAU</name>